<comment type="caution">
    <text evidence="1">The sequence shown here is derived from an EMBL/GenBank/DDBJ whole genome shotgun (WGS) entry which is preliminary data.</text>
</comment>
<dbReference type="EMBL" id="QTSX02002974">
    <property type="protein sequence ID" value="KAJ9072694.1"/>
    <property type="molecule type" value="Genomic_DNA"/>
</dbReference>
<evidence type="ECO:0000313" key="2">
    <source>
        <dbReference type="Proteomes" id="UP001165960"/>
    </source>
</evidence>
<proteinExistence type="predicted"/>
<dbReference type="Proteomes" id="UP001165960">
    <property type="component" value="Unassembled WGS sequence"/>
</dbReference>
<sequence length="98" mass="10997">MQFGKLLLAVPAIVLENNRYDLLVGSQFLREYNRIINLKDSYLSILGYKVPLIFEEPVKVPGKCLKTCTLEYPTGIFGNSAHVDTKNVDSGHVKTIVK</sequence>
<gene>
    <name evidence="1" type="ORF">DSO57_1024647</name>
</gene>
<keyword evidence="2" id="KW-1185">Reference proteome</keyword>
<accession>A0ACC2TDE1</accession>
<organism evidence="1 2">
    <name type="scientific">Entomophthora muscae</name>
    <dbReference type="NCBI Taxonomy" id="34485"/>
    <lineage>
        <taxon>Eukaryota</taxon>
        <taxon>Fungi</taxon>
        <taxon>Fungi incertae sedis</taxon>
        <taxon>Zoopagomycota</taxon>
        <taxon>Entomophthoromycotina</taxon>
        <taxon>Entomophthoromycetes</taxon>
        <taxon>Entomophthorales</taxon>
        <taxon>Entomophthoraceae</taxon>
        <taxon>Entomophthora</taxon>
    </lineage>
</organism>
<reference evidence="1" key="1">
    <citation type="submission" date="2022-04" db="EMBL/GenBank/DDBJ databases">
        <title>Genome of the entomopathogenic fungus Entomophthora muscae.</title>
        <authorList>
            <person name="Elya C."/>
            <person name="Lovett B.R."/>
            <person name="Lee E."/>
            <person name="Macias A.M."/>
            <person name="Hajek A.E."/>
            <person name="De Bivort B.L."/>
            <person name="Kasson M.T."/>
            <person name="De Fine Licht H.H."/>
            <person name="Stajich J.E."/>
        </authorList>
    </citation>
    <scope>NUCLEOTIDE SEQUENCE</scope>
    <source>
        <strain evidence="1">Berkeley</strain>
    </source>
</reference>
<name>A0ACC2TDE1_9FUNG</name>
<evidence type="ECO:0000313" key="1">
    <source>
        <dbReference type="EMBL" id="KAJ9072694.1"/>
    </source>
</evidence>
<protein>
    <submittedName>
        <fullName evidence="1">Uncharacterized protein</fullName>
    </submittedName>
</protein>